<dbReference type="InterPro" id="IPR026841">
    <property type="entry name" value="Aur1/Ipt1"/>
</dbReference>
<feature type="transmembrane region" description="Helical" evidence="6">
    <location>
        <begin position="246"/>
        <end position="270"/>
    </location>
</feature>
<protein>
    <submittedName>
        <fullName evidence="8">PAP2-domain-containing protein</fullName>
    </submittedName>
</protein>
<feature type="domain" description="Phosphatidic acid phosphatase type 2/haloperoxidase" evidence="7">
    <location>
        <begin position="175"/>
        <end position="314"/>
    </location>
</feature>
<dbReference type="Gene3D" id="1.20.144.10">
    <property type="entry name" value="Phosphatidic acid phosphatase type 2/haloperoxidase"/>
    <property type="match status" value="1"/>
</dbReference>
<dbReference type="PANTHER" id="PTHR31310">
    <property type="match status" value="1"/>
</dbReference>
<feature type="transmembrane region" description="Helical" evidence="6">
    <location>
        <begin position="147"/>
        <end position="171"/>
    </location>
</feature>
<dbReference type="OrthoDB" id="5784at2759"/>
<dbReference type="CDD" id="cd03386">
    <property type="entry name" value="PAP2_Aur1_like"/>
    <property type="match status" value="1"/>
</dbReference>
<reference evidence="8 9" key="1">
    <citation type="journal article" date="2019" name="Nat. Ecol. Evol.">
        <title>Megaphylogeny resolves global patterns of mushroom evolution.</title>
        <authorList>
            <person name="Varga T."/>
            <person name="Krizsan K."/>
            <person name="Foldi C."/>
            <person name="Dima B."/>
            <person name="Sanchez-Garcia M."/>
            <person name="Sanchez-Ramirez S."/>
            <person name="Szollosi G.J."/>
            <person name="Szarkandi J.G."/>
            <person name="Papp V."/>
            <person name="Albert L."/>
            <person name="Andreopoulos W."/>
            <person name="Angelini C."/>
            <person name="Antonin V."/>
            <person name="Barry K.W."/>
            <person name="Bougher N.L."/>
            <person name="Buchanan P."/>
            <person name="Buyck B."/>
            <person name="Bense V."/>
            <person name="Catcheside P."/>
            <person name="Chovatia M."/>
            <person name="Cooper J."/>
            <person name="Damon W."/>
            <person name="Desjardin D."/>
            <person name="Finy P."/>
            <person name="Geml J."/>
            <person name="Haridas S."/>
            <person name="Hughes K."/>
            <person name="Justo A."/>
            <person name="Karasinski D."/>
            <person name="Kautmanova I."/>
            <person name="Kiss B."/>
            <person name="Kocsube S."/>
            <person name="Kotiranta H."/>
            <person name="LaButti K.M."/>
            <person name="Lechner B.E."/>
            <person name="Liimatainen K."/>
            <person name="Lipzen A."/>
            <person name="Lukacs Z."/>
            <person name="Mihaltcheva S."/>
            <person name="Morgado L.N."/>
            <person name="Niskanen T."/>
            <person name="Noordeloos M.E."/>
            <person name="Ohm R.A."/>
            <person name="Ortiz-Santana B."/>
            <person name="Ovrebo C."/>
            <person name="Racz N."/>
            <person name="Riley R."/>
            <person name="Savchenko A."/>
            <person name="Shiryaev A."/>
            <person name="Soop K."/>
            <person name="Spirin V."/>
            <person name="Szebenyi C."/>
            <person name="Tomsovsky M."/>
            <person name="Tulloss R.E."/>
            <person name="Uehling J."/>
            <person name="Grigoriev I.V."/>
            <person name="Vagvolgyi C."/>
            <person name="Papp T."/>
            <person name="Martin F.M."/>
            <person name="Miettinen O."/>
            <person name="Hibbett D.S."/>
            <person name="Nagy L.G."/>
        </authorList>
    </citation>
    <scope>NUCLEOTIDE SEQUENCE [LARGE SCALE GENOMIC DNA]</scope>
    <source>
        <strain evidence="8 9">CBS 121175</strain>
    </source>
</reference>
<evidence type="ECO:0000256" key="4">
    <source>
        <dbReference type="ARBA" id="ARBA00023136"/>
    </source>
</evidence>
<dbReference type="InterPro" id="IPR000326">
    <property type="entry name" value="PAP2/HPO"/>
</dbReference>
<evidence type="ECO:0000313" key="8">
    <source>
        <dbReference type="EMBL" id="TFK19502.1"/>
    </source>
</evidence>
<sequence length="457" mass="50432">MMVLSGWFRTVAQAFLAGVARLDTSLSPSITFQKVRQHRWHVSDLVYVFNILLAAYWFTIMQSPAFPLKLLIPIAYAIVLIIPATSQFFFPASPIFIYLLSFYSSRFIPPDVRPAVSVSLLPTLESVLYGANISDILTHFTHPVLDVIAWIPYGVGHFTLPFLVGLFTWLFRDKKVLHLWGRVFGYMNLAGVLIQILFPCSPPWYEVIHGLTPANYGMKGSPGGLARIDALLHIQTYTTAFTNSPMVFGAFPSLHAGSATMEALFLAHFFPQLRRWVWGYAAVLYWATMYLTHHYLIDVVGGACMATAFFYLFLPDEFKGAGALAVPYNFAAFVPGYVGGQHGRQPRKNGSMGRGLALDLEDRAGPSVLPRAEDYEFDAESSEEEGEMDITYRSPVPQAANGKFQQQQQEAAVGGAAKGKTHRHTASLVEGGGGRGEVYSSPVTGTFVFPPGAQPVR</sequence>
<keyword evidence="2 6" id="KW-0812">Transmembrane</keyword>
<dbReference type="Proteomes" id="UP000307440">
    <property type="component" value="Unassembled WGS sequence"/>
</dbReference>
<evidence type="ECO:0000256" key="1">
    <source>
        <dbReference type="ARBA" id="ARBA00004141"/>
    </source>
</evidence>
<evidence type="ECO:0000256" key="5">
    <source>
        <dbReference type="SAM" id="MobiDB-lite"/>
    </source>
</evidence>
<dbReference type="GO" id="GO:0030148">
    <property type="term" value="P:sphingolipid biosynthetic process"/>
    <property type="evidence" value="ECO:0007669"/>
    <property type="project" value="TreeGrafter"/>
</dbReference>
<keyword evidence="9" id="KW-1185">Reference proteome</keyword>
<dbReference type="Pfam" id="PF14378">
    <property type="entry name" value="PAP2_3"/>
    <property type="match status" value="1"/>
</dbReference>
<dbReference type="PANTHER" id="PTHR31310:SF11">
    <property type="entry name" value="INOSITOL PHOSPHORYLCERAMIDE SYNTHASE CATALYTIC SUBUNIT AUR1"/>
    <property type="match status" value="1"/>
</dbReference>
<keyword evidence="4 6" id="KW-0472">Membrane</keyword>
<accession>A0A5C3KHL2</accession>
<dbReference type="InterPro" id="IPR036938">
    <property type="entry name" value="PAP2/HPO_sf"/>
</dbReference>
<dbReference type="GO" id="GO:0006676">
    <property type="term" value="P:mannosyl diphosphorylinositol ceramide metabolic process"/>
    <property type="evidence" value="ECO:0007669"/>
    <property type="project" value="TreeGrafter"/>
</dbReference>
<feature type="transmembrane region" description="Helical" evidence="6">
    <location>
        <begin position="320"/>
        <end position="338"/>
    </location>
</feature>
<name>A0A5C3KHL2_COPMA</name>
<evidence type="ECO:0000256" key="3">
    <source>
        <dbReference type="ARBA" id="ARBA00022989"/>
    </source>
</evidence>
<feature type="transmembrane region" description="Helical" evidence="6">
    <location>
        <begin position="183"/>
        <end position="205"/>
    </location>
</feature>
<evidence type="ECO:0000259" key="7">
    <source>
        <dbReference type="SMART" id="SM00014"/>
    </source>
</evidence>
<organism evidence="8 9">
    <name type="scientific">Coprinopsis marcescibilis</name>
    <name type="common">Agaric fungus</name>
    <name type="synonym">Psathyrella marcescibilis</name>
    <dbReference type="NCBI Taxonomy" id="230819"/>
    <lineage>
        <taxon>Eukaryota</taxon>
        <taxon>Fungi</taxon>
        <taxon>Dikarya</taxon>
        <taxon>Basidiomycota</taxon>
        <taxon>Agaricomycotina</taxon>
        <taxon>Agaricomycetes</taxon>
        <taxon>Agaricomycetidae</taxon>
        <taxon>Agaricales</taxon>
        <taxon>Agaricineae</taxon>
        <taxon>Psathyrellaceae</taxon>
        <taxon>Coprinopsis</taxon>
    </lineage>
</organism>
<dbReference type="EMBL" id="ML210337">
    <property type="protein sequence ID" value="TFK19502.1"/>
    <property type="molecule type" value="Genomic_DNA"/>
</dbReference>
<dbReference type="AlphaFoldDB" id="A0A5C3KHL2"/>
<proteinExistence type="predicted"/>
<evidence type="ECO:0000313" key="9">
    <source>
        <dbReference type="Proteomes" id="UP000307440"/>
    </source>
</evidence>
<dbReference type="SUPFAM" id="SSF48317">
    <property type="entry name" value="Acid phosphatase/Vanadium-dependent haloperoxidase"/>
    <property type="match status" value="1"/>
</dbReference>
<dbReference type="InterPro" id="IPR052185">
    <property type="entry name" value="IPC_Synthase-Related"/>
</dbReference>
<keyword evidence="3 6" id="KW-1133">Transmembrane helix</keyword>
<gene>
    <name evidence="8" type="ORF">FA15DRAFT_674336</name>
</gene>
<dbReference type="STRING" id="230819.A0A5C3KHL2"/>
<feature type="transmembrane region" description="Helical" evidence="6">
    <location>
        <begin position="70"/>
        <end position="90"/>
    </location>
</feature>
<feature type="transmembrane region" description="Helical" evidence="6">
    <location>
        <begin position="40"/>
        <end position="58"/>
    </location>
</feature>
<feature type="transmembrane region" description="Helical" evidence="6">
    <location>
        <begin position="295"/>
        <end position="314"/>
    </location>
</feature>
<dbReference type="GO" id="GO:0070916">
    <property type="term" value="C:inositol phosphoceramide synthase complex"/>
    <property type="evidence" value="ECO:0007669"/>
    <property type="project" value="TreeGrafter"/>
</dbReference>
<dbReference type="SMART" id="SM00014">
    <property type="entry name" value="acidPPc"/>
    <property type="match status" value="1"/>
</dbReference>
<dbReference type="GO" id="GO:0016020">
    <property type="term" value="C:membrane"/>
    <property type="evidence" value="ECO:0007669"/>
    <property type="project" value="UniProtKB-SubCell"/>
</dbReference>
<feature type="region of interest" description="Disordered" evidence="5">
    <location>
        <begin position="415"/>
        <end position="443"/>
    </location>
</feature>
<evidence type="ECO:0000256" key="6">
    <source>
        <dbReference type="SAM" id="Phobius"/>
    </source>
</evidence>
<comment type="subcellular location">
    <subcellularLocation>
        <location evidence="1">Membrane</location>
        <topology evidence="1">Multi-pass membrane protein</topology>
    </subcellularLocation>
</comment>
<evidence type="ECO:0000256" key="2">
    <source>
        <dbReference type="ARBA" id="ARBA00022692"/>
    </source>
</evidence>